<evidence type="ECO:0000313" key="1">
    <source>
        <dbReference type="EMBL" id="CAF4948162.1"/>
    </source>
</evidence>
<evidence type="ECO:0000313" key="2">
    <source>
        <dbReference type="Proteomes" id="UP000663880"/>
    </source>
</evidence>
<proteinExistence type="predicted"/>
<dbReference type="AlphaFoldDB" id="A0A821XLU3"/>
<accession>A0A821XLU3</accession>
<dbReference type="Proteomes" id="UP000663880">
    <property type="component" value="Unassembled WGS sequence"/>
</dbReference>
<protein>
    <submittedName>
        <fullName evidence="1">Uncharacterized protein</fullName>
    </submittedName>
</protein>
<comment type="caution">
    <text evidence="1">The sequence shown here is derived from an EMBL/GenBank/DDBJ whole genome shotgun (WGS) entry which is preliminary data.</text>
</comment>
<name>A0A821XLU3_9NEOP</name>
<dbReference type="EMBL" id="CAJOBZ010000070">
    <property type="protein sequence ID" value="CAF4948162.1"/>
    <property type="molecule type" value="Genomic_DNA"/>
</dbReference>
<gene>
    <name evidence="1" type="ORF">PMACD_LOCUS15411</name>
</gene>
<organism evidence="1 2">
    <name type="scientific">Pieris macdunnoughi</name>
    <dbReference type="NCBI Taxonomy" id="345717"/>
    <lineage>
        <taxon>Eukaryota</taxon>
        <taxon>Metazoa</taxon>
        <taxon>Ecdysozoa</taxon>
        <taxon>Arthropoda</taxon>
        <taxon>Hexapoda</taxon>
        <taxon>Insecta</taxon>
        <taxon>Pterygota</taxon>
        <taxon>Neoptera</taxon>
        <taxon>Endopterygota</taxon>
        <taxon>Lepidoptera</taxon>
        <taxon>Glossata</taxon>
        <taxon>Ditrysia</taxon>
        <taxon>Papilionoidea</taxon>
        <taxon>Pieridae</taxon>
        <taxon>Pierinae</taxon>
        <taxon>Pieris</taxon>
    </lineage>
</organism>
<reference evidence="1" key="1">
    <citation type="submission" date="2021-02" db="EMBL/GenBank/DDBJ databases">
        <authorList>
            <person name="Steward A R."/>
        </authorList>
    </citation>
    <scope>NUCLEOTIDE SEQUENCE</scope>
</reference>
<dbReference type="OrthoDB" id="6920510at2759"/>
<sequence length="101" mass="11549">MGARETTANSSVDAILYSLVQSVRPASLQFLTKHECERMEKESRRKMKHVANKMRKYDDYTRSQAELKIMQILFECDVTMYRTRASSTQSPHTNSRGGAGT</sequence>
<keyword evidence="2" id="KW-1185">Reference proteome</keyword>